<comment type="similarity">
    <text evidence="1">Belongs to the Lgt family.</text>
</comment>
<dbReference type="EMBL" id="CP007202">
    <property type="protein sequence ID" value="AJR04942.1"/>
    <property type="molecule type" value="Genomic_DNA"/>
</dbReference>
<dbReference type="GO" id="GO:0008961">
    <property type="term" value="F:phosphatidylglycerol-prolipoprotein diacylglyceryl transferase activity"/>
    <property type="evidence" value="ECO:0007669"/>
    <property type="project" value="InterPro"/>
</dbReference>
<dbReference type="Pfam" id="PF01790">
    <property type="entry name" value="LGT"/>
    <property type="match status" value="1"/>
</dbReference>
<keyword evidence="5 7" id="KW-1133">Transmembrane helix</keyword>
<evidence type="ECO:0000256" key="1">
    <source>
        <dbReference type="ARBA" id="ARBA00007150"/>
    </source>
</evidence>
<keyword evidence="6 7" id="KW-0472">Membrane</keyword>
<dbReference type="STRING" id="1454006.AW14_11850"/>
<dbReference type="OrthoDB" id="871140at2"/>
<gene>
    <name evidence="8" type="ORF">AW14_11850</name>
</gene>
<keyword evidence="9" id="KW-1185">Reference proteome</keyword>
<organism evidence="8 9">
    <name type="scientific">Siansivirga zeaxanthinifaciens CC-SAMT-1</name>
    <dbReference type="NCBI Taxonomy" id="1454006"/>
    <lineage>
        <taxon>Bacteria</taxon>
        <taxon>Pseudomonadati</taxon>
        <taxon>Bacteroidota</taxon>
        <taxon>Flavobacteriia</taxon>
        <taxon>Flavobacteriales</taxon>
        <taxon>Flavobacteriaceae</taxon>
        <taxon>Siansivirga</taxon>
    </lineage>
</organism>
<feature type="transmembrane region" description="Helical" evidence="7">
    <location>
        <begin position="309"/>
        <end position="327"/>
    </location>
</feature>
<evidence type="ECO:0008006" key="10">
    <source>
        <dbReference type="Google" id="ProtNLM"/>
    </source>
</evidence>
<dbReference type="HOGENOM" id="CLU_623878_0_0_10"/>
<dbReference type="PANTHER" id="PTHR30589:SF0">
    <property type="entry name" value="PHOSPHATIDYLGLYCEROL--PROLIPOPROTEIN DIACYLGLYCERYL TRANSFERASE"/>
    <property type="match status" value="1"/>
</dbReference>
<protein>
    <recommendedName>
        <fullName evidence="10">Diacylglyceryl transferase</fullName>
    </recommendedName>
</protein>
<dbReference type="InterPro" id="IPR001640">
    <property type="entry name" value="Lgt"/>
</dbReference>
<evidence type="ECO:0000256" key="3">
    <source>
        <dbReference type="ARBA" id="ARBA00022679"/>
    </source>
</evidence>
<dbReference type="PANTHER" id="PTHR30589">
    <property type="entry name" value="PROLIPOPROTEIN DIACYLGLYCERYL TRANSFERASE"/>
    <property type="match status" value="1"/>
</dbReference>
<name>A0A0C5WFH0_9FLAO</name>
<feature type="transmembrane region" description="Helical" evidence="7">
    <location>
        <begin position="285"/>
        <end position="303"/>
    </location>
</feature>
<evidence type="ECO:0000313" key="8">
    <source>
        <dbReference type="EMBL" id="AJR04942.1"/>
    </source>
</evidence>
<dbReference type="AlphaFoldDB" id="A0A0C5WFH0"/>
<dbReference type="GO" id="GO:0005886">
    <property type="term" value="C:plasma membrane"/>
    <property type="evidence" value="ECO:0007669"/>
    <property type="project" value="InterPro"/>
</dbReference>
<evidence type="ECO:0000256" key="4">
    <source>
        <dbReference type="ARBA" id="ARBA00022692"/>
    </source>
</evidence>
<feature type="transmembrane region" description="Helical" evidence="7">
    <location>
        <begin position="91"/>
        <end position="108"/>
    </location>
</feature>
<keyword evidence="3" id="KW-0808">Transferase</keyword>
<feature type="transmembrane region" description="Helical" evidence="7">
    <location>
        <begin position="181"/>
        <end position="197"/>
    </location>
</feature>
<feature type="transmembrane region" description="Helical" evidence="7">
    <location>
        <begin position="50"/>
        <end position="71"/>
    </location>
</feature>
<sequence length="439" mass="50895">MFNLILKIMTIYLNNPEALYQFFYLLAFVFLYSVIIIASIKRGYHLRSVLLMLTTITLFTVVGSRLFTISIEDWFTALNSSFENYNNRSSVGGLIFGLLALYISQRIFRFKRPMLELFAWSAPIAIGITKLGCLFNGCCYGLPFNGFWGIQYAPGTHAHYNEWFLGSIEKDALLSLSLHPVQLYDCLSMIVLGYIVWKTRKLWKKNFSAIIFALFLFFIIRFGVEFFRDHNLSSFSTQFYWGVWSYQWVMLGVAMLLLLALWYYEKVLKTDIVKGDQNSPIIHAEFTYITILSVLVYALNNLLMPYELLVIWILFIPAIILTFYFVFTESRLHKHRSLVSILLLTPFYVLAQTIPDQTPKIKQYNRIDLGASFGSFANEFKYNPQEAENACGTGTNYSYEYFKQVYQLAGQGIPKFMLKIIIPKLLELMSREVLLKAPV</sequence>
<dbReference type="Proteomes" id="UP000032229">
    <property type="component" value="Chromosome"/>
</dbReference>
<keyword evidence="2" id="KW-1003">Cell membrane</keyword>
<reference evidence="8 9" key="1">
    <citation type="submission" date="2014-02" db="EMBL/GenBank/DDBJ databases">
        <authorList>
            <person name="Young C.-C."/>
            <person name="Hameed A."/>
            <person name="Huang H.-C."/>
            <person name="Shahina M."/>
        </authorList>
    </citation>
    <scope>NUCLEOTIDE SEQUENCE [LARGE SCALE GENOMIC DNA]</scope>
    <source>
        <strain evidence="8 9">CC-SAMT-1</strain>
    </source>
</reference>
<dbReference type="GO" id="GO:0042158">
    <property type="term" value="P:lipoprotein biosynthetic process"/>
    <property type="evidence" value="ECO:0007669"/>
    <property type="project" value="InterPro"/>
</dbReference>
<evidence type="ECO:0000256" key="6">
    <source>
        <dbReference type="ARBA" id="ARBA00023136"/>
    </source>
</evidence>
<evidence type="ECO:0000313" key="9">
    <source>
        <dbReference type="Proteomes" id="UP000032229"/>
    </source>
</evidence>
<evidence type="ECO:0000256" key="7">
    <source>
        <dbReference type="SAM" id="Phobius"/>
    </source>
</evidence>
<accession>A0A0C5WFH0</accession>
<feature type="transmembrane region" description="Helical" evidence="7">
    <location>
        <begin position="244"/>
        <end position="264"/>
    </location>
</feature>
<keyword evidence="4 7" id="KW-0812">Transmembrane</keyword>
<evidence type="ECO:0000256" key="2">
    <source>
        <dbReference type="ARBA" id="ARBA00022475"/>
    </source>
</evidence>
<feature type="transmembrane region" description="Helical" evidence="7">
    <location>
        <begin position="120"/>
        <end position="143"/>
    </location>
</feature>
<proteinExistence type="inferred from homology"/>
<feature type="transmembrane region" description="Helical" evidence="7">
    <location>
        <begin position="20"/>
        <end position="38"/>
    </location>
</feature>
<dbReference type="KEGG" id="sze:AW14_11850"/>
<feature type="transmembrane region" description="Helical" evidence="7">
    <location>
        <begin position="206"/>
        <end position="224"/>
    </location>
</feature>
<evidence type="ECO:0000256" key="5">
    <source>
        <dbReference type="ARBA" id="ARBA00022989"/>
    </source>
</evidence>